<accession>A0ABY4HHU5</accession>
<name>A0ABY4HHU5_9FLAO</name>
<protein>
    <submittedName>
        <fullName evidence="1">Uncharacterized protein</fullName>
    </submittedName>
</protein>
<evidence type="ECO:0000313" key="1">
    <source>
        <dbReference type="EMBL" id="UOX32400.1"/>
    </source>
</evidence>
<dbReference type="Proteomes" id="UP000830454">
    <property type="component" value="Chromosome"/>
</dbReference>
<dbReference type="EMBL" id="CP090145">
    <property type="protein sequence ID" value="UOX32400.1"/>
    <property type="molecule type" value="Genomic_DNA"/>
</dbReference>
<reference evidence="1" key="1">
    <citation type="submission" date="2021-12" db="EMBL/GenBank/DDBJ databases">
        <authorList>
            <person name="Cha I.-T."/>
            <person name="Lee K.-E."/>
            <person name="Park S.-J."/>
        </authorList>
    </citation>
    <scope>NUCLEOTIDE SEQUENCE</scope>
    <source>
        <strain evidence="1">YSM-43</strain>
    </source>
</reference>
<dbReference type="RefSeq" id="WP_246915094.1">
    <property type="nucleotide sequence ID" value="NZ_CP090145.1"/>
</dbReference>
<keyword evidence="2" id="KW-1185">Reference proteome</keyword>
<gene>
    <name evidence="1" type="ORF">LXD69_10080</name>
</gene>
<evidence type="ECO:0000313" key="2">
    <source>
        <dbReference type="Proteomes" id="UP000830454"/>
    </source>
</evidence>
<sequence length="73" mass="8593">MGKASKQFANKMIRYQEKMKMDIEDNKDDPDFIEMVKAMDPKKSYNIKKNDTVLFLGNKLLGSKWKSIFQITE</sequence>
<reference evidence="1" key="2">
    <citation type="submission" date="2022-04" db="EMBL/GenBank/DDBJ databases">
        <title>Complete Genome Sequence of Flavobacterium sediminilitoris YSM-43, Isolated from a Tidal Sediment.</title>
        <authorList>
            <person name="Lee P.A."/>
        </authorList>
    </citation>
    <scope>NUCLEOTIDE SEQUENCE</scope>
    <source>
        <strain evidence="1">YSM-43</strain>
    </source>
</reference>
<proteinExistence type="predicted"/>
<organism evidence="1 2">
    <name type="scientific">Flavobacterium sediminilitoris</name>
    <dbReference type="NCBI Taxonomy" id="2024526"/>
    <lineage>
        <taxon>Bacteria</taxon>
        <taxon>Pseudomonadati</taxon>
        <taxon>Bacteroidota</taxon>
        <taxon>Flavobacteriia</taxon>
        <taxon>Flavobacteriales</taxon>
        <taxon>Flavobacteriaceae</taxon>
        <taxon>Flavobacterium</taxon>
    </lineage>
</organism>